<sequence length="436" mass="47824">MKKHLKRLFGATMATALLGTTLVGCGNSRNEIASGSDTTKGNSKGTTITYSIWDKGQEPGMQAIADAFEEKNPGITVNVEVTPWDQYWTKLEAVATGGTLPDVFWMHSSQHIRYANSGMLMDLNEVIENSEVLDMNNFAQGVVDLYNVDGSQIAIPKDVSTIGLWYNKTLFDEAGVEYPNENWTWDDLLSAAHALTDSEKGIYGLNAPLNTEENLFNYVYQNGGDILINDKTESGYSLPETQEALEWYANLSLVEKVSPSQTQFAENGNSTLFTSGKVAMGMFGSWMYNEFITNEYTAKNCAVAALPQGKAGNATIYNGLGNSVAANTKNKEAAIKFIEFLGSEEANIIQGEYASAIPAYGAAQQAWVEATTKNNFDTQCLVDMLEYGHIKPYTKNTAKWETVEMEILRKVWAGELSVTDACHQLVTQINAILAAE</sequence>
<dbReference type="SUPFAM" id="SSF53850">
    <property type="entry name" value="Periplasmic binding protein-like II"/>
    <property type="match status" value="1"/>
</dbReference>
<dbReference type="InterPro" id="IPR006059">
    <property type="entry name" value="SBP"/>
</dbReference>
<gene>
    <name evidence="5" type="ORF">GMA92_07850</name>
</gene>
<evidence type="ECO:0000256" key="3">
    <source>
        <dbReference type="ARBA" id="ARBA00022448"/>
    </source>
</evidence>
<dbReference type="AlphaFoldDB" id="A0A9X4XEY6"/>
<dbReference type="PANTHER" id="PTHR43649:SF31">
    <property type="entry name" value="SN-GLYCEROL-3-PHOSPHATE-BINDING PERIPLASMIC PROTEIN UGPB"/>
    <property type="match status" value="1"/>
</dbReference>
<keyword evidence="3" id="KW-0813">Transport</keyword>
<accession>A0A9X4XEY6</accession>
<evidence type="ECO:0000313" key="5">
    <source>
        <dbReference type="EMBL" id="MTK21332.1"/>
    </source>
</evidence>
<dbReference type="CDD" id="cd13585">
    <property type="entry name" value="PBP2_TMBP_like"/>
    <property type="match status" value="1"/>
</dbReference>
<dbReference type="EMBL" id="WMQE01000015">
    <property type="protein sequence ID" value="MTK21332.1"/>
    <property type="molecule type" value="Genomic_DNA"/>
</dbReference>
<dbReference type="RefSeq" id="WP_006784376.1">
    <property type="nucleotide sequence ID" value="NZ_JAMQUV010000029.1"/>
</dbReference>
<dbReference type="Gene3D" id="3.40.190.10">
    <property type="entry name" value="Periplasmic binding protein-like II"/>
    <property type="match status" value="1"/>
</dbReference>
<evidence type="ECO:0000313" key="6">
    <source>
        <dbReference type="Proteomes" id="UP000487649"/>
    </source>
</evidence>
<evidence type="ECO:0000256" key="4">
    <source>
        <dbReference type="ARBA" id="ARBA00022729"/>
    </source>
</evidence>
<dbReference type="Pfam" id="PF01547">
    <property type="entry name" value="SBP_bac_1"/>
    <property type="match status" value="1"/>
</dbReference>
<comment type="caution">
    <text evidence="5">The sequence shown here is derived from an EMBL/GenBank/DDBJ whole genome shotgun (WGS) entry which is preliminary data.</text>
</comment>
<organism evidence="5 6">
    <name type="scientific">Turicibacter sanguinis</name>
    <dbReference type="NCBI Taxonomy" id="154288"/>
    <lineage>
        <taxon>Bacteria</taxon>
        <taxon>Bacillati</taxon>
        <taxon>Bacillota</taxon>
        <taxon>Erysipelotrichia</taxon>
        <taxon>Erysipelotrichales</taxon>
        <taxon>Turicibacteraceae</taxon>
        <taxon>Turicibacter</taxon>
    </lineage>
</organism>
<proteinExistence type="inferred from homology"/>
<dbReference type="GO" id="GO:0030313">
    <property type="term" value="C:cell envelope"/>
    <property type="evidence" value="ECO:0007669"/>
    <property type="project" value="UniProtKB-SubCell"/>
</dbReference>
<comment type="subcellular location">
    <subcellularLocation>
        <location evidence="1">Cell envelope</location>
    </subcellularLocation>
</comment>
<dbReference type="PROSITE" id="PS51257">
    <property type="entry name" value="PROKAR_LIPOPROTEIN"/>
    <property type="match status" value="1"/>
</dbReference>
<keyword evidence="4" id="KW-0732">Signal</keyword>
<reference evidence="5 6" key="1">
    <citation type="journal article" date="2019" name="Nat. Med.">
        <title>A library of human gut bacterial isolates paired with longitudinal multiomics data enables mechanistic microbiome research.</title>
        <authorList>
            <person name="Poyet M."/>
            <person name="Groussin M."/>
            <person name="Gibbons S.M."/>
            <person name="Avila-Pacheco J."/>
            <person name="Jiang X."/>
            <person name="Kearney S.M."/>
            <person name="Perrotta A.R."/>
            <person name="Berdy B."/>
            <person name="Zhao S."/>
            <person name="Lieberman T.D."/>
            <person name="Swanson P.K."/>
            <person name="Smith M."/>
            <person name="Roesemann S."/>
            <person name="Alexander J.E."/>
            <person name="Rich S.A."/>
            <person name="Livny J."/>
            <person name="Vlamakis H."/>
            <person name="Clish C."/>
            <person name="Bullock K."/>
            <person name="Deik A."/>
            <person name="Scott J."/>
            <person name="Pierce K.A."/>
            <person name="Xavier R.J."/>
            <person name="Alm E.J."/>
        </authorList>
    </citation>
    <scope>NUCLEOTIDE SEQUENCE [LARGE SCALE GENOMIC DNA]</scope>
    <source>
        <strain evidence="5 6">BIOML-A198</strain>
    </source>
</reference>
<evidence type="ECO:0000256" key="1">
    <source>
        <dbReference type="ARBA" id="ARBA00004196"/>
    </source>
</evidence>
<evidence type="ECO:0000256" key="2">
    <source>
        <dbReference type="ARBA" id="ARBA00008520"/>
    </source>
</evidence>
<name>A0A9X4XEY6_9FIRM</name>
<dbReference type="Proteomes" id="UP000487649">
    <property type="component" value="Unassembled WGS sequence"/>
</dbReference>
<dbReference type="InterPro" id="IPR050490">
    <property type="entry name" value="Bact_solute-bd_prot1"/>
</dbReference>
<dbReference type="PANTHER" id="PTHR43649">
    <property type="entry name" value="ARABINOSE-BINDING PROTEIN-RELATED"/>
    <property type="match status" value="1"/>
</dbReference>
<comment type="similarity">
    <text evidence="2">Belongs to the bacterial solute-binding protein 1 family.</text>
</comment>
<protein>
    <submittedName>
        <fullName evidence="5">Extracellular solute-binding protein</fullName>
    </submittedName>
</protein>